<evidence type="ECO:0000256" key="2">
    <source>
        <dbReference type="ARBA" id="ARBA00022475"/>
    </source>
</evidence>
<dbReference type="InterPro" id="IPR002293">
    <property type="entry name" value="AA/rel_permease1"/>
</dbReference>
<organism evidence="7 8">
    <name type="scientific">Polyrhizophydium stewartii</name>
    <dbReference type="NCBI Taxonomy" id="2732419"/>
    <lineage>
        <taxon>Eukaryota</taxon>
        <taxon>Fungi</taxon>
        <taxon>Fungi incertae sedis</taxon>
        <taxon>Chytridiomycota</taxon>
        <taxon>Chytridiomycota incertae sedis</taxon>
        <taxon>Chytridiomycetes</taxon>
        <taxon>Rhizophydiales</taxon>
        <taxon>Rhizophydiales incertae sedis</taxon>
        <taxon>Polyrhizophydium</taxon>
    </lineage>
</organism>
<gene>
    <name evidence="7" type="ORF">HK105_208507</name>
</gene>
<evidence type="ECO:0000256" key="3">
    <source>
        <dbReference type="ARBA" id="ARBA00022692"/>
    </source>
</evidence>
<feature type="transmembrane region" description="Helical" evidence="6">
    <location>
        <begin position="342"/>
        <end position="367"/>
    </location>
</feature>
<evidence type="ECO:0000313" key="8">
    <source>
        <dbReference type="Proteomes" id="UP001527925"/>
    </source>
</evidence>
<feature type="transmembrane region" description="Helical" evidence="6">
    <location>
        <begin position="451"/>
        <end position="474"/>
    </location>
</feature>
<feature type="transmembrane region" description="Helical" evidence="6">
    <location>
        <begin position="388"/>
        <end position="408"/>
    </location>
</feature>
<sequence>MAPERATVRATTKSGHVSMPIAIVTAGMGMDPHTRPATAGPASLAALSSSAFPMFDDMIWGLIVSVVISGEFSGFNSGLANGFGSMIVAHILITLMVVVLAASLVEMATAFPFSSGCAAYTFAAFGGAAATIIGYLYTIEFITMTAQTLMSLGQTLTQAFELPHELEPIWWALAVAFCAAANLHPRLVAKFNAWMTLLSCMLLCAVLVVEAPSVRFQQAFTTAINSTDASSTNATQLTEPSSLSTAFLPFQGAGIVRSIPSVLYLYIGFESLTVFAEETRHIPHSIPRGTTASMFTLVVLATATLLITSAAAPGIAVIAGSALPHTTSLLAILNLGPTSIRLLGLVVLPPIVISLITTIFSSSRYIYALSRGGFLPTNLSLTNRYGGPFVATIVSSFLSFGLCFVINYGGLQFQTFFMDLSILSALLAYTFDMLVFVRLRSVMPGLPRPVTSPFGVAGAVFVMLVSALAVASLVALDRTFALIFVVLIGFFVLLVPYYVFFIRKNLTASPEKEFVKRQMHAKRQEELRAIRYDRWTGFGESVEPQPLAHLRLANVSPYGTLWNQRRSGS</sequence>
<keyword evidence="2" id="KW-1003">Cell membrane</keyword>
<comment type="caution">
    <text evidence="7">The sequence shown here is derived from an EMBL/GenBank/DDBJ whole genome shotgun (WGS) entry which is preliminary data.</text>
</comment>
<feature type="transmembrane region" description="Helical" evidence="6">
    <location>
        <begin position="297"/>
        <end position="322"/>
    </location>
</feature>
<comment type="subcellular location">
    <subcellularLocation>
        <location evidence="1">Cell membrane</location>
        <topology evidence="1">Multi-pass membrane protein</topology>
    </subcellularLocation>
</comment>
<feature type="transmembrane region" description="Helical" evidence="6">
    <location>
        <begin position="255"/>
        <end position="276"/>
    </location>
</feature>
<reference evidence="7 8" key="1">
    <citation type="submission" date="2023-09" db="EMBL/GenBank/DDBJ databases">
        <title>Pangenome analysis of Batrachochytrium dendrobatidis and related Chytrids.</title>
        <authorList>
            <person name="Yacoub M.N."/>
            <person name="Stajich J.E."/>
            <person name="James T.Y."/>
        </authorList>
    </citation>
    <scope>NUCLEOTIDE SEQUENCE [LARGE SCALE GENOMIC DNA]</scope>
    <source>
        <strain evidence="7 8">JEL0888</strain>
    </source>
</reference>
<dbReference type="Gene3D" id="1.20.1740.10">
    <property type="entry name" value="Amino acid/polyamine transporter I"/>
    <property type="match status" value="1"/>
</dbReference>
<accession>A0ABR4MXN7</accession>
<protein>
    <recommendedName>
        <fullName evidence="9">Amino acid transporter</fullName>
    </recommendedName>
</protein>
<keyword evidence="5 6" id="KW-0472">Membrane</keyword>
<dbReference type="Proteomes" id="UP001527925">
    <property type="component" value="Unassembled WGS sequence"/>
</dbReference>
<feature type="transmembrane region" description="Helical" evidence="6">
    <location>
        <begin position="420"/>
        <end position="439"/>
    </location>
</feature>
<proteinExistence type="predicted"/>
<evidence type="ECO:0000256" key="5">
    <source>
        <dbReference type="ARBA" id="ARBA00023136"/>
    </source>
</evidence>
<dbReference type="EMBL" id="JADGIZ020000079">
    <property type="protein sequence ID" value="KAL2912014.1"/>
    <property type="molecule type" value="Genomic_DNA"/>
</dbReference>
<dbReference type="InterPro" id="IPR050367">
    <property type="entry name" value="APC_superfamily"/>
</dbReference>
<evidence type="ECO:0000313" key="7">
    <source>
        <dbReference type="EMBL" id="KAL2912014.1"/>
    </source>
</evidence>
<feature type="transmembrane region" description="Helical" evidence="6">
    <location>
        <begin position="480"/>
        <end position="502"/>
    </location>
</feature>
<keyword evidence="3 6" id="KW-0812">Transmembrane</keyword>
<dbReference type="PANTHER" id="PTHR42770:SF7">
    <property type="entry name" value="MEMBRANE PROTEIN"/>
    <property type="match status" value="1"/>
</dbReference>
<feature type="transmembrane region" description="Helical" evidence="6">
    <location>
        <begin position="117"/>
        <end position="137"/>
    </location>
</feature>
<name>A0ABR4MXN7_9FUNG</name>
<evidence type="ECO:0000256" key="1">
    <source>
        <dbReference type="ARBA" id="ARBA00004651"/>
    </source>
</evidence>
<feature type="transmembrane region" description="Helical" evidence="6">
    <location>
        <begin position="191"/>
        <end position="209"/>
    </location>
</feature>
<feature type="transmembrane region" description="Helical" evidence="6">
    <location>
        <begin position="87"/>
        <end position="105"/>
    </location>
</feature>
<evidence type="ECO:0000256" key="6">
    <source>
        <dbReference type="SAM" id="Phobius"/>
    </source>
</evidence>
<keyword evidence="4 6" id="KW-1133">Transmembrane helix</keyword>
<dbReference type="PANTHER" id="PTHR42770">
    <property type="entry name" value="AMINO ACID TRANSPORTER-RELATED"/>
    <property type="match status" value="1"/>
</dbReference>
<evidence type="ECO:0000256" key="4">
    <source>
        <dbReference type="ARBA" id="ARBA00022989"/>
    </source>
</evidence>
<evidence type="ECO:0008006" key="9">
    <source>
        <dbReference type="Google" id="ProtNLM"/>
    </source>
</evidence>
<feature type="transmembrane region" description="Helical" evidence="6">
    <location>
        <begin position="58"/>
        <end position="75"/>
    </location>
</feature>
<keyword evidence="8" id="KW-1185">Reference proteome</keyword>
<dbReference type="Pfam" id="PF13520">
    <property type="entry name" value="AA_permease_2"/>
    <property type="match status" value="1"/>
</dbReference>